<organism evidence="1 2">
    <name type="scientific">Vibrio nigripulchritudo SOn1</name>
    <dbReference type="NCBI Taxonomy" id="1238450"/>
    <lineage>
        <taxon>Bacteria</taxon>
        <taxon>Pseudomonadati</taxon>
        <taxon>Pseudomonadota</taxon>
        <taxon>Gammaproteobacteria</taxon>
        <taxon>Vibrionales</taxon>
        <taxon>Vibrionaceae</taxon>
        <taxon>Vibrio</taxon>
    </lineage>
</organism>
<accession>A0AAV2VQJ8</accession>
<comment type="caution">
    <text evidence="1">The sequence shown here is derived from an EMBL/GenBank/DDBJ whole genome shotgun (WGS) entry which is preliminary data.</text>
</comment>
<sequence length="69" mass="8075">MLVSRFMQSGISTYAYWYLYLCKAASQLMRIGISVYAFFFFKSTVYTPLIPLYINSFSTKKITAEYLLL</sequence>
<dbReference type="EMBL" id="CAOF01000095">
    <property type="protein sequence ID" value="CCO46679.1"/>
    <property type="molecule type" value="Genomic_DNA"/>
</dbReference>
<gene>
    <name evidence="1" type="ORF">VIBNISOn1_1840062</name>
</gene>
<proteinExistence type="predicted"/>
<evidence type="ECO:0000313" key="1">
    <source>
        <dbReference type="EMBL" id="CCO46679.1"/>
    </source>
</evidence>
<protein>
    <submittedName>
        <fullName evidence="1">Uncharacterized protein</fullName>
    </submittedName>
</protein>
<name>A0AAV2VQJ8_9VIBR</name>
<dbReference type="AlphaFoldDB" id="A0AAV2VQJ8"/>
<evidence type="ECO:0000313" key="2">
    <source>
        <dbReference type="Proteomes" id="UP000018211"/>
    </source>
</evidence>
<dbReference type="Proteomes" id="UP000018211">
    <property type="component" value="Unassembled WGS sequence"/>
</dbReference>
<reference evidence="1 2" key="1">
    <citation type="journal article" date="2013" name="ISME J.">
        <title>Comparative genomics of pathogenic lineages of Vibrio nigripulchritudo identifies virulence-associated traits.</title>
        <authorList>
            <person name="Goudenege D."/>
            <person name="Labreuche Y."/>
            <person name="Krin E."/>
            <person name="Ansquer D."/>
            <person name="Mangenot S."/>
            <person name="Calteau A."/>
            <person name="Medigue C."/>
            <person name="Mazel D."/>
            <person name="Polz M.F."/>
            <person name="Le Roux F."/>
        </authorList>
    </citation>
    <scope>NUCLEOTIDE SEQUENCE [LARGE SCALE GENOMIC DNA]</scope>
    <source>
        <strain evidence="1 2">SOn1</strain>
    </source>
</reference>